<reference evidence="1 2" key="1">
    <citation type="journal article" date="2023" name="Nucleic Acids Res.">
        <title>The hologenome of Daphnia magna reveals possible DNA methylation and microbiome-mediated evolution of the host genome.</title>
        <authorList>
            <person name="Chaturvedi A."/>
            <person name="Li X."/>
            <person name="Dhandapani V."/>
            <person name="Marshall H."/>
            <person name="Kissane S."/>
            <person name="Cuenca-Cambronero M."/>
            <person name="Asole G."/>
            <person name="Calvet F."/>
            <person name="Ruiz-Romero M."/>
            <person name="Marangio P."/>
            <person name="Guigo R."/>
            <person name="Rago D."/>
            <person name="Mirbahai L."/>
            <person name="Eastwood N."/>
            <person name="Colbourne J.K."/>
            <person name="Zhou J."/>
            <person name="Mallon E."/>
            <person name="Orsini L."/>
        </authorList>
    </citation>
    <scope>NUCLEOTIDE SEQUENCE [LARGE SCALE GENOMIC DNA]</scope>
    <source>
        <strain evidence="1">LRV0_1</strain>
    </source>
</reference>
<keyword evidence="2" id="KW-1185">Reference proteome</keyword>
<evidence type="ECO:0000313" key="1">
    <source>
        <dbReference type="EMBL" id="KAK4045347.1"/>
    </source>
</evidence>
<evidence type="ECO:0000313" key="2">
    <source>
        <dbReference type="Proteomes" id="UP001234178"/>
    </source>
</evidence>
<gene>
    <name evidence="1" type="ORF">OUZ56_032884</name>
</gene>
<dbReference type="Proteomes" id="UP001234178">
    <property type="component" value="Unassembled WGS sequence"/>
</dbReference>
<protein>
    <submittedName>
        <fullName evidence="1">Uncharacterized protein</fullName>
    </submittedName>
</protein>
<accession>A0ABR0B9V4</accession>
<name>A0ABR0B9V4_9CRUS</name>
<sequence>MLVATWDRSPGVPWANVAAYLDWSNVPLKSNKMRIEMAPMFTKIEAYQAREGANILPRLNHIRPEMERSTKIKAHQAQDEGTVVPRLKQIMPEMKPMFHQD</sequence>
<organism evidence="1 2">
    <name type="scientific">Daphnia magna</name>
    <dbReference type="NCBI Taxonomy" id="35525"/>
    <lineage>
        <taxon>Eukaryota</taxon>
        <taxon>Metazoa</taxon>
        <taxon>Ecdysozoa</taxon>
        <taxon>Arthropoda</taxon>
        <taxon>Crustacea</taxon>
        <taxon>Branchiopoda</taxon>
        <taxon>Diplostraca</taxon>
        <taxon>Cladocera</taxon>
        <taxon>Anomopoda</taxon>
        <taxon>Daphniidae</taxon>
        <taxon>Daphnia</taxon>
    </lineage>
</organism>
<proteinExistence type="predicted"/>
<comment type="caution">
    <text evidence="1">The sequence shown here is derived from an EMBL/GenBank/DDBJ whole genome shotgun (WGS) entry which is preliminary data.</text>
</comment>
<dbReference type="EMBL" id="JAOYFB010000042">
    <property type="protein sequence ID" value="KAK4045347.1"/>
    <property type="molecule type" value="Genomic_DNA"/>
</dbReference>